<name>A0A9Q1G472_SYNKA</name>
<reference evidence="1" key="1">
    <citation type="journal article" date="2023" name="Science">
        <title>Genome structures resolve the early diversification of teleost fishes.</title>
        <authorList>
            <person name="Parey E."/>
            <person name="Louis A."/>
            <person name="Montfort J."/>
            <person name="Bouchez O."/>
            <person name="Roques C."/>
            <person name="Iampietro C."/>
            <person name="Lluch J."/>
            <person name="Castinel A."/>
            <person name="Donnadieu C."/>
            <person name="Desvignes T."/>
            <person name="Floi Bucao C."/>
            <person name="Jouanno E."/>
            <person name="Wen M."/>
            <person name="Mejri S."/>
            <person name="Dirks R."/>
            <person name="Jansen H."/>
            <person name="Henkel C."/>
            <person name="Chen W.J."/>
            <person name="Zahm M."/>
            <person name="Cabau C."/>
            <person name="Klopp C."/>
            <person name="Thompson A.W."/>
            <person name="Robinson-Rechavi M."/>
            <person name="Braasch I."/>
            <person name="Lecointre G."/>
            <person name="Bobe J."/>
            <person name="Postlethwait J.H."/>
            <person name="Berthelot C."/>
            <person name="Roest Crollius H."/>
            <person name="Guiguen Y."/>
        </authorList>
    </citation>
    <scope>NUCLEOTIDE SEQUENCE</scope>
    <source>
        <strain evidence="1">WJC10195</strain>
    </source>
</reference>
<protein>
    <submittedName>
        <fullName evidence="1">Uncharacterized protein</fullName>
    </submittedName>
</protein>
<dbReference type="EMBL" id="JAINUF010000002">
    <property type="protein sequence ID" value="KAJ8375169.1"/>
    <property type="molecule type" value="Genomic_DNA"/>
</dbReference>
<organism evidence="1 2">
    <name type="scientific">Synaphobranchus kaupii</name>
    <name type="common">Kaup's arrowtooth eel</name>
    <dbReference type="NCBI Taxonomy" id="118154"/>
    <lineage>
        <taxon>Eukaryota</taxon>
        <taxon>Metazoa</taxon>
        <taxon>Chordata</taxon>
        <taxon>Craniata</taxon>
        <taxon>Vertebrata</taxon>
        <taxon>Euteleostomi</taxon>
        <taxon>Actinopterygii</taxon>
        <taxon>Neopterygii</taxon>
        <taxon>Teleostei</taxon>
        <taxon>Anguilliformes</taxon>
        <taxon>Synaphobranchidae</taxon>
        <taxon>Synaphobranchus</taxon>
    </lineage>
</organism>
<gene>
    <name evidence="1" type="ORF">SKAU_G00057490</name>
</gene>
<dbReference type="AlphaFoldDB" id="A0A9Q1G472"/>
<sequence>MTQIKTLLFGDVRERVVVVADLGPASQLKVIGRAIISQAHRGTAFILLNFGGWGIVVVVPRCPRKLTPDNLQPHLNGQGTQRIVFLALFATRHRLSIPVLRRSELSQSDVFFNFYRESWPKRVIRTPAPTLAQLKWNQLQ</sequence>
<evidence type="ECO:0000313" key="2">
    <source>
        <dbReference type="Proteomes" id="UP001152622"/>
    </source>
</evidence>
<proteinExistence type="predicted"/>
<keyword evidence="2" id="KW-1185">Reference proteome</keyword>
<dbReference type="Proteomes" id="UP001152622">
    <property type="component" value="Chromosome 2"/>
</dbReference>
<accession>A0A9Q1G472</accession>
<comment type="caution">
    <text evidence="1">The sequence shown here is derived from an EMBL/GenBank/DDBJ whole genome shotgun (WGS) entry which is preliminary data.</text>
</comment>
<evidence type="ECO:0000313" key="1">
    <source>
        <dbReference type="EMBL" id="KAJ8375169.1"/>
    </source>
</evidence>